<dbReference type="Pfam" id="PF19567">
    <property type="entry name" value="CpsB_CapC"/>
    <property type="match status" value="1"/>
</dbReference>
<dbReference type="AlphaFoldDB" id="A0A498REG6"/>
<organism evidence="6 7">
    <name type="scientific">Lucifera butyrica</name>
    <dbReference type="NCBI Taxonomy" id="1351585"/>
    <lineage>
        <taxon>Bacteria</taxon>
        <taxon>Bacillati</taxon>
        <taxon>Bacillota</taxon>
        <taxon>Negativicutes</taxon>
        <taxon>Veillonellales</taxon>
        <taxon>Veillonellaceae</taxon>
        <taxon>Lucifera</taxon>
    </lineage>
</organism>
<dbReference type="InterPro" id="IPR016667">
    <property type="entry name" value="Caps_polysacc_synth_CpsB/CapC"/>
</dbReference>
<dbReference type="GO" id="GO:0004725">
    <property type="term" value="F:protein tyrosine phosphatase activity"/>
    <property type="evidence" value="ECO:0007669"/>
    <property type="project" value="UniProtKB-EC"/>
</dbReference>
<dbReference type="SUPFAM" id="SSF89550">
    <property type="entry name" value="PHP domain-like"/>
    <property type="match status" value="1"/>
</dbReference>
<reference evidence="6 7" key="1">
    <citation type="submission" date="2018-06" db="EMBL/GenBank/DDBJ databases">
        <authorList>
            <person name="Strepis N."/>
        </authorList>
    </citation>
    <scope>NUCLEOTIDE SEQUENCE [LARGE SCALE GENOMIC DNA]</scope>
    <source>
        <strain evidence="6">LUCI</strain>
    </source>
</reference>
<evidence type="ECO:0000256" key="5">
    <source>
        <dbReference type="ARBA" id="ARBA00051722"/>
    </source>
</evidence>
<keyword evidence="7" id="KW-1185">Reference proteome</keyword>
<gene>
    <name evidence="6" type="ORF">LUCI_4685</name>
</gene>
<keyword evidence="4" id="KW-0904">Protein phosphatase</keyword>
<dbReference type="EC" id="3.1.3.48" evidence="2"/>
<protein>
    <recommendedName>
        <fullName evidence="2">protein-tyrosine-phosphatase</fullName>
        <ecNumber evidence="2">3.1.3.48</ecNumber>
    </recommendedName>
</protein>
<evidence type="ECO:0000256" key="3">
    <source>
        <dbReference type="ARBA" id="ARBA00022801"/>
    </source>
</evidence>
<dbReference type="Gene3D" id="3.20.20.140">
    <property type="entry name" value="Metal-dependent hydrolases"/>
    <property type="match status" value="1"/>
</dbReference>
<sequence>MIDMHCHLLPQMDDGAKSLPVSLEMAKIAADNGTTAIIASPHMIAGEWTPEWEKILVHCKRLQEACRERQIDLAIYPGAEVAISMDVFDYLEPAWYCLNGGRYMLVELPFWEIPAFAEEFFFRLQTRGITPILAHPERYPDVIREPGRLIDWVNNGILLQINSSSLTGLMGEKVQRTAQVLLMSHLVHFLGSDAHGVGKRHPNLRQAAAIVEKISGKEQANRILVVNPAKVIANQAWILCERINKLNYPSQPGFWGRLLQICQF</sequence>
<dbReference type="OrthoDB" id="9788539at2"/>
<proteinExistence type="inferred from homology"/>
<name>A0A498REG6_9FIRM</name>
<dbReference type="EMBL" id="UPPP01000116">
    <property type="protein sequence ID" value="VBB09395.1"/>
    <property type="molecule type" value="Genomic_DNA"/>
</dbReference>
<keyword evidence="3" id="KW-0378">Hydrolase</keyword>
<dbReference type="PANTHER" id="PTHR39181">
    <property type="entry name" value="TYROSINE-PROTEIN PHOSPHATASE YWQE"/>
    <property type="match status" value="1"/>
</dbReference>
<evidence type="ECO:0000313" key="7">
    <source>
        <dbReference type="Proteomes" id="UP000277811"/>
    </source>
</evidence>
<evidence type="ECO:0000256" key="2">
    <source>
        <dbReference type="ARBA" id="ARBA00013064"/>
    </source>
</evidence>
<dbReference type="PANTHER" id="PTHR39181:SF1">
    <property type="entry name" value="TYROSINE-PROTEIN PHOSPHATASE YWQE"/>
    <property type="match status" value="1"/>
</dbReference>
<comment type="catalytic activity">
    <reaction evidence="5">
        <text>O-phospho-L-tyrosyl-[protein] + H2O = L-tyrosyl-[protein] + phosphate</text>
        <dbReference type="Rhea" id="RHEA:10684"/>
        <dbReference type="Rhea" id="RHEA-COMP:10136"/>
        <dbReference type="Rhea" id="RHEA-COMP:20101"/>
        <dbReference type="ChEBI" id="CHEBI:15377"/>
        <dbReference type="ChEBI" id="CHEBI:43474"/>
        <dbReference type="ChEBI" id="CHEBI:46858"/>
        <dbReference type="ChEBI" id="CHEBI:61978"/>
        <dbReference type="EC" id="3.1.3.48"/>
    </reaction>
</comment>
<accession>A0A498REG6</accession>
<dbReference type="GO" id="GO:0030145">
    <property type="term" value="F:manganese ion binding"/>
    <property type="evidence" value="ECO:0007669"/>
    <property type="project" value="InterPro"/>
</dbReference>
<evidence type="ECO:0000256" key="4">
    <source>
        <dbReference type="ARBA" id="ARBA00022912"/>
    </source>
</evidence>
<dbReference type="Proteomes" id="UP000277811">
    <property type="component" value="Unassembled WGS sequence"/>
</dbReference>
<dbReference type="PIRSF" id="PIRSF016557">
    <property type="entry name" value="Caps_synth_CpsB"/>
    <property type="match status" value="1"/>
</dbReference>
<dbReference type="InterPro" id="IPR016195">
    <property type="entry name" value="Pol/histidinol_Pase-like"/>
</dbReference>
<comment type="similarity">
    <text evidence="1">Belongs to the metallo-dependent hydrolases superfamily. CpsB/CapC family.</text>
</comment>
<evidence type="ECO:0000256" key="1">
    <source>
        <dbReference type="ARBA" id="ARBA00005750"/>
    </source>
</evidence>
<dbReference type="RefSeq" id="WP_122630181.1">
    <property type="nucleotide sequence ID" value="NZ_UPPP01000116.1"/>
</dbReference>
<evidence type="ECO:0000313" key="6">
    <source>
        <dbReference type="EMBL" id="VBB09395.1"/>
    </source>
</evidence>